<keyword evidence="6 8" id="KW-0472">Membrane</keyword>
<dbReference type="PANTHER" id="PTHR11827:SF72">
    <property type="entry name" value="GH08340P"/>
    <property type="match status" value="1"/>
</dbReference>
<feature type="domain" description="Amino acid permease/ SLC12A" evidence="9">
    <location>
        <begin position="132"/>
        <end position="609"/>
    </location>
</feature>
<feature type="compositionally biased region" description="Basic and acidic residues" evidence="7">
    <location>
        <begin position="95"/>
        <end position="110"/>
    </location>
</feature>
<evidence type="ECO:0000259" key="9">
    <source>
        <dbReference type="Pfam" id="PF00324"/>
    </source>
</evidence>
<feature type="transmembrane region" description="Helical" evidence="8">
    <location>
        <begin position="421"/>
        <end position="450"/>
    </location>
</feature>
<dbReference type="GO" id="GO:0015379">
    <property type="term" value="F:potassium:chloride symporter activity"/>
    <property type="evidence" value="ECO:0007669"/>
    <property type="project" value="TreeGrafter"/>
</dbReference>
<feature type="region of interest" description="Disordered" evidence="7">
    <location>
        <begin position="1015"/>
        <end position="1103"/>
    </location>
</feature>
<dbReference type="OrthoDB" id="2020542at2759"/>
<dbReference type="GO" id="GO:0055075">
    <property type="term" value="P:potassium ion homeostasis"/>
    <property type="evidence" value="ECO:0007669"/>
    <property type="project" value="TreeGrafter"/>
</dbReference>
<evidence type="ECO:0000256" key="8">
    <source>
        <dbReference type="SAM" id="Phobius"/>
    </source>
</evidence>
<dbReference type="EMBL" id="MCFA01000054">
    <property type="protein sequence ID" value="ORY12091.1"/>
    <property type="molecule type" value="Genomic_DNA"/>
</dbReference>
<evidence type="ECO:0000256" key="1">
    <source>
        <dbReference type="ARBA" id="ARBA00004141"/>
    </source>
</evidence>
<evidence type="ECO:0000256" key="5">
    <source>
        <dbReference type="ARBA" id="ARBA00022989"/>
    </source>
</evidence>
<feature type="region of interest" description="Disordered" evidence="7">
    <location>
        <begin position="1"/>
        <end position="51"/>
    </location>
</feature>
<feature type="compositionally biased region" description="Acidic residues" evidence="7">
    <location>
        <begin position="1051"/>
        <end position="1061"/>
    </location>
</feature>
<feature type="transmembrane region" description="Helical" evidence="8">
    <location>
        <begin position="527"/>
        <end position="547"/>
    </location>
</feature>
<accession>A0A1Y1ZPB4</accession>
<feature type="domain" description="SLC12A transporter C-terminal" evidence="10">
    <location>
        <begin position="1283"/>
        <end position="1346"/>
    </location>
</feature>
<dbReference type="GO" id="GO:0006884">
    <property type="term" value="P:cell volume homeostasis"/>
    <property type="evidence" value="ECO:0007669"/>
    <property type="project" value="TreeGrafter"/>
</dbReference>
<feature type="transmembrane region" description="Helical" evidence="8">
    <location>
        <begin position="255"/>
        <end position="276"/>
    </location>
</feature>
<dbReference type="InterPro" id="IPR004842">
    <property type="entry name" value="SLC12A_fam"/>
</dbReference>
<protein>
    <submittedName>
        <fullName evidence="11">Amino acid permease-domain-containing protein</fullName>
    </submittedName>
</protein>
<feature type="compositionally biased region" description="Polar residues" evidence="7">
    <location>
        <begin position="1159"/>
        <end position="1172"/>
    </location>
</feature>
<comment type="subcellular location">
    <subcellularLocation>
        <location evidence="1">Membrane</location>
        <topology evidence="1">Multi-pass membrane protein</topology>
    </subcellularLocation>
</comment>
<dbReference type="GO" id="GO:0055064">
    <property type="term" value="P:chloride ion homeostasis"/>
    <property type="evidence" value="ECO:0007669"/>
    <property type="project" value="TreeGrafter"/>
</dbReference>
<keyword evidence="5 8" id="KW-1133">Transmembrane helix</keyword>
<dbReference type="GO" id="GO:0034486">
    <property type="term" value="P:vacuolar transmembrane transport"/>
    <property type="evidence" value="ECO:0007669"/>
    <property type="project" value="TreeGrafter"/>
</dbReference>
<feature type="transmembrane region" description="Helical" evidence="8">
    <location>
        <begin position="347"/>
        <end position="368"/>
    </location>
</feature>
<feature type="transmembrane region" description="Helical" evidence="8">
    <location>
        <begin position="205"/>
        <end position="229"/>
    </location>
</feature>
<gene>
    <name evidence="11" type="ORF">BCR34DRAFT_624462</name>
</gene>
<evidence type="ECO:0000256" key="2">
    <source>
        <dbReference type="ARBA" id="ARBA00010593"/>
    </source>
</evidence>
<comment type="similarity">
    <text evidence="2">Belongs to the SLC12A transporter family.</text>
</comment>
<evidence type="ECO:0000256" key="7">
    <source>
        <dbReference type="SAM" id="MobiDB-lite"/>
    </source>
</evidence>
<dbReference type="Proteomes" id="UP000193144">
    <property type="component" value="Unassembled WGS sequence"/>
</dbReference>
<feature type="transmembrane region" description="Helical" evidence="8">
    <location>
        <begin position="493"/>
        <end position="515"/>
    </location>
</feature>
<evidence type="ECO:0000313" key="12">
    <source>
        <dbReference type="Proteomes" id="UP000193144"/>
    </source>
</evidence>
<dbReference type="InterPro" id="IPR004841">
    <property type="entry name" value="AA-permease/SLC12A_dom"/>
</dbReference>
<comment type="caution">
    <text evidence="11">The sequence shown here is derived from an EMBL/GenBank/DDBJ whole genome shotgun (WGS) entry which is preliminary data.</text>
</comment>
<keyword evidence="4 8" id="KW-0812">Transmembrane</keyword>
<feature type="transmembrane region" description="Helical" evidence="8">
    <location>
        <begin position="553"/>
        <end position="572"/>
    </location>
</feature>
<dbReference type="GO" id="GO:0005774">
    <property type="term" value="C:vacuolar membrane"/>
    <property type="evidence" value="ECO:0007669"/>
    <property type="project" value="TreeGrafter"/>
</dbReference>
<feature type="domain" description="SLC12A transporter C-terminal" evidence="10">
    <location>
        <begin position="620"/>
        <end position="706"/>
    </location>
</feature>
<feature type="compositionally biased region" description="Basic and acidic residues" evidence="7">
    <location>
        <begin position="26"/>
        <end position="38"/>
    </location>
</feature>
<dbReference type="STRING" id="1231657.A0A1Y1ZPB4"/>
<dbReference type="Pfam" id="PF03522">
    <property type="entry name" value="SLC12"/>
    <property type="match status" value="2"/>
</dbReference>
<feature type="region of interest" description="Disordered" evidence="7">
    <location>
        <begin position="92"/>
        <end position="118"/>
    </location>
</feature>
<reference evidence="11 12" key="1">
    <citation type="submission" date="2016-07" db="EMBL/GenBank/DDBJ databases">
        <title>Pervasive Adenine N6-methylation of Active Genes in Fungi.</title>
        <authorList>
            <consortium name="DOE Joint Genome Institute"/>
            <person name="Mondo S.J."/>
            <person name="Dannebaum R.O."/>
            <person name="Kuo R.C."/>
            <person name="Labutti K."/>
            <person name="Haridas S."/>
            <person name="Kuo A."/>
            <person name="Salamov A."/>
            <person name="Ahrendt S.R."/>
            <person name="Lipzen A."/>
            <person name="Sullivan W."/>
            <person name="Andreopoulos W.B."/>
            <person name="Clum A."/>
            <person name="Lindquist E."/>
            <person name="Daum C."/>
            <person name="Ramamoorthy G.K."/>
            <person name="Gryganskyi A."/>
            <person name="Culley D."/>
            <person name="Magnuson J.K."/>
            <person name="James T.Y."/>
            <person name="O'Malley M.A."/>
            <person name="Stajich J.E."/>
            <person name="Spatafora J.W."/>
            <person name="Visel A."/>
            <person name="Grigoriev I.V."/>
        </authorList>
    </citation>
    <scope>NUCLEOTIDE SEQUENCE [LARGE SCALE GENOMIC DNA]</scope>
    <source>
        <strain evidence="11 12">CBS 115471</strain>
    </source>
</reference>
<proteinExistence type="inferred from homology"/>
<evidence type="ECO:0000256" key="4">
    <source>
        <dbReference type="ARBA" id="ARBA00022692"/>
    </source>
</evidence>
<feature type="transmembrane region" description="Helical" evidence="8">
    <location>
        <begin position="283"/>
        <end position="304"/>
    </location>
</feature>
<feature type="region of interest" description="Disordered" evidence="7">
    <location>
        <begin position="1124"/>
        <end position="1260"/>
    </location>
</feature>
<evidence type="ECO:0000256" key="3">
    <source>
        <dbReference type="ARBA" id="ARBA00022448"/>
    </source>
</evidence>
<dbReference type="Pfam" id="PF00324">
    <property type="entry name" value="AA_permease"/>
    <property type="match status" value="1"/>
</dbReference>
<evidence type="ECO:0000313" key="11">
    <source>
        <dbReference type="EMBL" id="ORY12091.1"/>
    </source>
</evidence>
<keyword evidence="3" id="KW-0813">Transport</keyword>
<evidence type="ECO:0000259" key="10">
    <source>
        <dbReference type="Pfam" id="PF03522"/>
    </source>
</evidence>
<dbReference type="Gene3D" id="1.20.1740.10">
    <property type="entry name" value="Amino acid/polyamine transporter I"/>
    <property type="match status" value="1"/>
</dbReference>
<organism evidence="11 12">
    <name type="scientific">Clohesyomyces aquaticus</name>
    <dbReference type="NCBI Taxonomy" id="1231657"/>
    <lineage>
        <taxon>Eukaryota</taxon>
        <taxon>Fungi</taxon>
        <taxon>Dikarya</taxon>
        <taxon>Ascomycota</taxon>
        <taxon>Pezizomycotina</taxon>
        <taxon>Dothideomycetes</taxon>
        <taxon>Pleosporomycetidae</taxon>
        <taxon>Pleosporales</taxon>
        <taxon>Lindgomycetaceae</taxon>
        <taxon>Clohesyomyces</taxon>
    </lineage>
</organism>
<dbReference type="FunFam" id="1.20.1740.10:FF:000013">
    <property type="entry name" value="Solute carrier family 12 member"/>
    <property type="match status" value="1"/>
</dbReference>
<feature type="transmembrane region" description="Helical" evidence="8">
    <location>
        <begin position="380"/>
        <end position="401"/>
    </location>
</feature>
<feature type="compositionally biased region" description="Polar residues" evidence="7">
    <location>
        <begin position="1244"/>
        <end position="1260"/>
    </location>
</feature>
<feature type="transmembrane region" description="Helical" evidence="8">
    <location>
        <begin position="159"/>
        <end position="184"/>
    </location>
</feature>
<feature type="compositionally biased region" description="Low complexity" evidence="7">
    <location>
        <begin position="1140"/>
        <end position="1152"/>
    </location>
</feature>
<sequence length="1350" mass="148488">MTDTADANGTRRRMPPRSHSNFAARTARDDANELDRRSSVFPSPSPNERDPLLSLDARLANQAAVANGDNTQETDHGMETMRDWFSRTFNVSRPKSTEHPENKRPSDVAKPRPGALPRPIGGTEKLGTFAGVFVPTTLNVLSILMFLRFGFILGQTGVLGMMGLLISCYAINLLTTMSISAIATNGTVRGGGAYYLISRSLGPEFGGSIGMVFYLGMVFNTSMNAVGLIDCFVEDFGAVSGSWSQWMMEGFWPQYLWATVVLVICTAICLAGSGLFARCSNGLLVILLIATFSIPISTLIVRPFESRQDHILYTGPSTDTFHGNLWPGFTSRAAGSQHKHKENWQDMFGILFPATGGIFAGASMSGDLKHPSKAIPKGTLYGLGLTFFSYTVVILAMGASITRSSLQNNTNVIQLTNVSGVVVLLGEFATSAFSVLMGVIGSAKLLQALARDHLLPGLSIFGQGNQKSDDPTYAIIITYILAQLTMLSDINQIASFITMTYLMTFLVTNLACFLLKIGSAPNFRPSFHFFNWQTAAIGTVVSGATMFFVDGVYASGCVALLIMIFLIIHYTTPPKPWGDVSQSLIYHQVRKYLLRLRQEHVKFWRPQILLLVNDPRRQYKLIQFCNSLKKGSLFVLGHVIVSQDFGSAVPEARRQQQSWTKYIDFSRIKAFVNIAISPAVEWGARNIVLGAGLGGMRPNIVVMGFYNLGELRMTKPSIDIPSPQPSRTNTAIGHYPITPKVVHAAAKQRKLDALQGILPTDAMRPENAIAIQSYVTILEDLVLRLQTNVALAKGFQDLDMPSPKPSKRTRCLNLVGLRRTHDEEEPSKKYIDLWPIQMSAEIATAGDNPSRKNVLTTNFDTYTLILQLGVILNTVPSWKRTYKLRVAVFVEYESDVEEERGRVTTLLKNLRIEAEILVFWLASGDLKMYEVIVNASTADDCAQTARDVDDALEDEEWWNDIQRLRGPADMSASQELAQTENLLDTITNWPTASFQHGRQESKPKRFAELRKMLRKSKRKMSVGNLSEHGLRVGMRTQRLPADLLSRSDSESSSDEDDEEEALATGSDDLAASENDISEYDLSASDEEEEERPITPVRRSKSMSASMSIPFIRRKLNLRKSIWKDKDSSATSVTPLRPHPDATSSDTALLTTSKAKKASSILSTSRSPSQASPRSKPEIRPPPIRHQSLPKFTSKPVPRTTIPAGEDGPGPSIMFADTPSPSEARKKDPIGTSVHVASASTSSTQPNRTNPDPNATPSLASQATGFPLQQAIPLSFNDLPCRAQHLILNELIRQHSSDTAVVFTTLPSPMEGTCESEEESVKYISDLEVLCQGLPPVLLVHSNSMTVTMNL</sequence>
<dbReference type="InterPro" id="IPR018491">
    <property type="entry name" value="SLC12_C"/>
</dbReference>
<keyword evidence="12" id="KW-1185">Reference proteome</keyword>
<feature type="compositionally biased region" description="Low complexity" evidence="7">
    <location>
        <begin position="1231"/>
        <end position="1243"/>
    </location>
</feature>
<name>A0A1Y1ZPB4_9PLEO</name>
<evidence type="ECO:0000256" key="6">
    <source>
        <dbReference type="ARBA" id="ARBA00023136"/>
    </source>
</evidence>
<dbReference type="PANTHER" id="PTHR11827">
    <property type="entry name" value="SOLUTE CARRIER FAMILY 12, CATION COTRANSPORTERS"/>
    <property type="match status" value="1"/>
</dbReference>
<feature type="compositionally biased region" description="Acidic residues" evidence="7">
    <location>
        <begin position="1075"/>
        <end position="1090"/>
    </location>
</feature>
<feature type="transmembrane region" description="Helical" evidence="8">
    <location>
        <begin position="126"/>
        <end position="147"/>
    </location>
</feature>